<gene>
    <name evidence="3" type="ORF">LAMI_0C06590G</name>
</gene>
<feature type="compositionally biased region" description="Polar residues" evidence="1">
    <location>
        <begin position="152"/>
        <end position="162"/>
    </location>
</feature>
<sequence length="169" mass="18933">MTEDTQADEQLLIAQLFPGQITASMELVGRRLQGCFPWPVWRLIILTTATSFTIWVILQAIRECGTEEPFIMCPKLVSLSIIFFAITVFCFFNLAKRLFEMLPFGRLFNRTTAEPSNSVEMIEMVDQNASASEPTAEPSNSDGRVEMVDQNAPASQSTAELSNSEERVD</sequence>
<keyword evidence="2" id="KW-0812">Transmembrane</keyword>
<name>A0A1G4J3L9_9SACH</name>
<feature type="transmembrane region" description="Helical" evidence="2">
    <location>
        <begin position="40"/>
        <end position="61"/>
    </location>
</feature>
<protein>
    <submittedName>
        <fullName evidence="3">LAMI_0C06590g1_1</fullName>
    </submittedName>
</protein>
<feature type="compositionally biased region" description="Polar residues" evidence="1">
    <location>
        <begin position="127"/>
        <end position="142"/>
    </location>
</feature>
<dbReference type="Proteomes" id="UP000191024">
    <property type="component" value="Chromosome C"/>
</dbReference>
<accession>A0A1G4J3L9</accession>
<dbReference type="EMBL" id="LT598466">
    <property type="protein sequence ID" value="SCU84189.1"/>
    <property type="molecule type" value="Genomic_DNA"/>
</dbReference>
<keyword evidence="4" id="KW-1185">Reference proteome</keyword>
<evidence type="ECO:0000313" key="4">
    <source>
        <dbReference type="Proteomes" id="UP000191024"/>
    </source>
</evidence>
<dbReference type="AlphaFoldDB" id="A0A1G4J3L9"/>
<feature type="region of interest" description="Disordered" evidence="1">
    <location>
        <begin position="126"/>
        <end position="169"/>
    </location>
</feature>
<keyword evidence="2" id="KW-0472">Membrane</keyword>
<evidence type="ECO:0000256" key="1">
    <source>
        <dbReference type="SAM" id="MobiDB-lite"/>
    </source>
</evidence>
<reference evidence="4" key="1">
    <citation type="submission" date="2016-03" db="EMBL/GenBank/DDBJ databases">
        <authorList>
            <person name="Devillers H."/>
        </authorList>
    </citation>
    <scope>NUCLEOTIDE SEQUENCE [LARGE SCALE GENOMIC DNA]</scope>
</reference>
<proteinExistence type="predicted"/>
<feature type="transmembrane region" description="Helical" evidence="2">
    <location>
        <begin position="76"/>
        <end position="95"/>
    </location>
</feature>
<evidence type="ECO:0000256" key="2">
    <source>
        <dbReference type="SAM" id="Phobius"/>
    </source>
</evidence>
<evidence type="ECO:0000313" key="3">
    <source>
        <dbReference type="EMBL" id="SCU84189.1"/>
    </source>
</evidence>
<keyword evidence="2" id="KW-1133">Transmembrane helix</keyword>
<organism evidence="3 4">
    <name type="scientific">Lachancea mirantina</name>
    <dbReference type="NCBI Taxonomy" id="1230905"/>
    <lineage>
        <taxon>Eukaryota</taxon>
        <taxon>Fungi</taxon>
        <taxon>Dikarya</taxon>
        <taxon>Ascomycota</taxon>
        <taxon>Saccharomycotina</taxon>
        <taxon>Saccharomycetes</taxon>
        <taxon>Saccharomycetales</taxon>
        <taxon>Saccharomycetaceae</taxon>
        <taxon>Lachancea</taxon>
    </lineage>
</organism>